<dbReference type="AlphaFoldDB" id="A0A9D5D8A9"/>
<comment type="function">
    <text evidence="3">Involved in regulation of actin and microtubule organization. Part of a WAVE complex that activates the Arp2/3 complex.</text>
</comment>
<dbReference type="Gene3D" id="6.10.140.1620">
    <property type="match status" value="1"/>
</dbReference>
<dbReference type="InterPro" id="IPR028457">
    <property type="entry name" value="ABI"/>
</dbReference>
<evidence type="ECO:0000256" key="1">
    <source>
        <dbReference type="ARBA" id="ARBA00010020"/>
    </source>
</evidence>
<name>A0A9D5D8A9_9LILI</name>
<evidence type="ECO:0000313" key="5">
    <source>
        <dbReference type="Proteomes" id="UP001085076"/>
    </source>
</evidence>
<gene>
    <name evidence="4" type="ORF">J5N97_004404</name>
</gene>
<accession>A0A9D5D8A9</accession>
<dbReference type="PANTHER" id="PTHR10460">
    <property type="entry name" value="ABL INTERACTOR FAMILY MEMBER"/>
    <property type="match status" value="1"/>
</dbReference>
<reference evidence="4" key="1">
    <citation type="submission" date="2021-03" db="EMBL/GenBank/DDBJ databases">
        <authorList>
            <person name="Li Z."/>
            <person name="Yang C."/>
        </authorList>
    </citation>
    <scope>NUCLEOTIDE SEQUENCE</scope>
    <source>
        <strain evidence="4">Dzin_1.0</strain>
        <tissue evidence="4">Leaf</tissue>
    </source>
</reference>
<dbReference type="EMBL" id="JAGGNH010000001">
    <property type="protein sequence ID" value="KAJ0986048.1"/>
    <property type="molecule type" value="Genomic_DNA"/>
</dbReference>
<dbReference type="Proteomes" id="UP001085076">
    <property type="component" value="Miscellaneous, Linkage group lg01"/>
</dbReference>
<sequence>MNMKNSSSKHQQDLNDDQEIKNNGICCFNTSLRELRALSSQLLNAADQCETAFLKSKQKKKVMEHTKSYLCQAVVAVIDHLGTVSVNLEQTLHGSIEVSETEQRIASLNQRLLTCQQFAVSLNLSTFGRVVDFPRHYQQYQLQCVRNHNIPFNQDRLAASDGCLNDTDTNAEKKLVKTGTQILTIPVIQYPPRLSKPFNPLYGTQEMEALKMGLCDHKKQNVPKSPIFSVLLRRSKQRK</sequence>
<comment type="subunit">
    <text evidence="2">Binds SCAR.</text>
</comment>
<comment type="caution">
    <text evidence="4">The sequence shown here is derived from an EMBL/GenBank/DDBJ whole genome shotgun (WGS) entry which is preliminary data.</text>
</comment>
<evidence type="ECO:0008006" key="6">
    <source>
        <dbReference type="Google" id="ProtNLM"/>
    </source>
</evidence>
<evidence type="ECO:0000256" key="2">
    <source>
        <dbReference type="ARBA" id="ARBA00011513"/>
    </source>
</evidence>
<evidence type="ECO:0000256" key="3">
    <source>
        <dbReference type="ARBA" id="ARBA00025223"/>
    </source>
</evidence>
<organism evidence="4 5">
    <name type="scientific">Dioscorea zingiberensis</name>
    <dbReference type="NCBI Taxonomy" id="325984"/>
    <lineage>
        <taxon>Eukaryota</taxon>
        <taxon>Viridiplantae</taxon>
        <taxon>Streptophyta</taxon>
        <taxon>Embryophyta</taxon>
        <taxon>Tracheophyta</taxon>
        <taxon>Spermatophyta</taxon>
        <taxon>Magnoliopsida</taxon>
        <taxon>Liliopsida</taxon>
        <taxon>Dioscoreales</taxon>
        <taxon>Dioscoreaceae</taxon>
        <taxon>Dioscorea</taxon>
    </lineage>
</organism>
<proteinExistence type="inferred from homology"/>
<reference evidence="4" key="2">
    <citation type="journal article" date="2022" name="Hortic Res">
        <title>The genome of Dioscorea zingiberensis sheds light on the biosynthesis, origin and evolution of the medicinally important diosgenin saponins.</title>
        <authorList>
            <person name="Li Y."/>
            <person name="Tan C."/>
            <person name="Li Z."/>
            <person name="Guo J."/>
            <person name="Li S."/>
            <person name="Chen X."/>
            <person name="Wang C."/>
            <person name="Dai X."/>
            <person name="Yang H."/>
            <person name="Song W."/>
            <person name="Hou L."/>
            <person name="Xu J."/>
            <person name="Tong Z."/>
            <person name="Xu A."/>
            <person name="Yuan X."/>
            <person name="Wang W."/>
            <person name="Yang Q."/>
            <person name="Chen L."/>
            <person name="Sun Z."/>
            <person name="Wang K."/>
            <person name="Pan B."/>
            <person name="Chen J."/>
            <person name="Bao Y."/>
            <person name="Liu F."/>
            <person name="Qi X."/>
            <person name="Gang D.R."/>
            <person name="Wen J."/>
            <person name="Li J."/>
        </authorList>
    </citation>
    <scope>NUCLEOTIDE SEQUENCE</scope>
    <source>
        <strain evidence="4">Dzin_1.0</strain>
    </source>
</reference>
<dbReference type="PANTHER" id="PTHR10460:SF11">
    <property type="entry name" value="PROTEIN ABIL5-RELATED"/>
    <property type="match status" value="1"/>
</dbReference>
<keyword evidence="5" id="KW-1185">Reference proteome</keyword>
<comment type="similarity">
    <text evidence="1">Belongs to the ABI family.</text>
</comment>
<evidence type="ECO:0000313" key="4">
    <source>
        <dbReference type="EMBL" id="KAJ0986048.1"/>
    </source>
</evidence>
<dbReference type="OrthoDB" id="2159336at2759"/>
<protein>
    <recommendedName>
        <fullName evidence="6">Protein ABIL5</fullName>
    </recommendedName>
</protein>